<evidence type="ECO:0000256" key="1">
    <source>
        <dbReference type="ARBA" id="ARBA00006484"/>
    </source>
</evidence>
<proteinExistence type="inferred from homology"/>
<dbReference type="PROSITE" id="PS00061">
    <property type="entry name" value="ADH_SHORT"/>
    <property type="match status" value="1"/>
</dbReference>
<gene>
    <name evidence="3" type="primary">cpnA</name>
    <name evidence="3" type="ORF">MES5069_270085</name>
</gene>
<dbReference type="EC" id="1.1.1.163" evidence="3"/>
<evidence type="ECO:0000313" key="3">
    <source>
        <dbReference type="EMBL" id="CAH2400847.1"/>
    </source>
</evidence>
<protein>
    <submittedName>
        <fullName evidence="3">Cyclopentanol dehydrogenase</fullName>
        <ecNumber evidence="3">1.1.1.163</ecNumber>
    </submittedName>
</protein>
<keyword evidence="4" id="KW-1185">Reference proteome</keyword>
<dbReference type="PRINTS" id="PR00081">
    <property type="entry name" value="GDHRDH"/>
</dbReference>
<reference evidence="3 4" key="1">
    <citation type="submission" date="2022-03" db="EMBL/GenBank/DDBJ databases">
        <authorList>
            <person name="Brunel B."/>
        </authorList>
    </citation>
    <scope>NUCLEOTIDE SEQUENCE [LARGE SCALE GENOMIC DNA]</scope>
    <source>
        <strain evidence="3">STM5069sample</strain>
    </source>
</reference>
<dbReference type="InterPro" id="IPR036291">
    <property type="entry name" value="NAD(P)-bd_dom_sf"/>
</dbReference>
<organism evidence="3 4">
    <name type="scientific">Mesorhizobium escarrei</name>
    <dbReference type="NCBI Taxonomy" id="666018"/>
    <lineage>
        <taxon>Bacteria</taxon>
        <taxon>Pseudomonadati</taxon>
        <taxon>Pseudomonadota</taxon>
        <taxon>Alphaproteobacteria</taxon>
        <taxon>Hyphomicrobiales</taxon>
        <taxon>Phyllobacteriaceae</taxon>
        <taxon>Mesorhizobium</taxon>
    </lineage>
</organism>
<sequence length="285" mass="29555">MTHFKEHFVTGRLSGKVTLISGAASGIGRETARLFAREGAEVFLGDIDSERGAAAAAEIGPQAQLVALNVTQEHSWSAALEIVLARAGRIDILVNSAGIWTGGDFIDCSLADWQQTMDINATGTFLGCREAVKAIKATGNPGAIVNISSIYGNIAAGDAVAYAASKGAVRLLTKGVALYCAANALPIRCNSVHPTYVDSEMLERFADAVGGREMEVARLSSVVPMRKLPVPLDIAEAILFLASDAARLVTGAELPVDGGMLAGIVAPASVSARLVSKPGVKRDPG</sequence>
<comment type="caution">
    <text evidence="3">The sequence shown here is derived from an EMBL/GenBank/DDBJ whole genome shotgun (WGS) entry which is preliminary data.</text>
</comment>
<dbReference type="Proteomes" id="UP001153050">
    <property type="component" value="Unassembled WGS sequence"/>
</dbReference>
<evidence type="ECO:0000313" key="4">
    <source>
        <dbReference type="Proteomes" id="UP001153050"/>
    </source>
</evidence>
<dbReference type="InterPro" id="IPR002347">
    <property type="entry name" value="SDR_fam"/>
</dbReference>
<dbReference type="Gene3D" id="3.40.50.720">
    <property type="entry name" value="NAD(P)-binding Rossmann-like Domain"/>
    <property type="match status" value="1"/>
</dbReference>
<dbReference type="PANTHER" id="PTHR24321">
    <property type="entry name" value="DEHYDROGENASES, SHORT CHAIN"/>
    <property type="match status" value="1"/>
</dbReference>
<comment type="similarity">
    <text evidence="1">Belongs to the short-chain dehydrogenases/reductases (SDR) family.</text>
</comment>
<evidence type="ECO:0000256" key="2">
    <source>
        <dbReference type="ARBA" id="ARBA00023002"/>
    </source>
</evidence>
<dbReference type="Pfam" id="PF13561">
    <property type="entry name" value="adh_short_C2"/>
    <property type="match status" value="1"/>
</dbReference>
<accession>A0ABN8JU65</accession>
<dbReference type="InterPro" id="IPR020904">
    <property type="entry name" value="Sc_DH/Rdtase_CS"/>
</dbReference>
<dbReference type="PANTHER" id="PTHR24321:SF15">
    <property type="entry name" value="OXIDOREDUCTASE UCPA"/>
    <property type="match status" value="1"/>
</dbReference>
<dbReference type="SUPFAM" id="SSF51735">
    <property type="entry name" value="NAD(P)-binding Rossmann-fold domains"/>
    <property type="match status" value="1"/>
</dbReference>
<dbReference type="EMBL" id="CAKXZT010000121">
    <property type="protein sequence ID" value="CAH2400847.1"/>
    <property type="molecule type" value="Genomic_DNA"/>
</dbReference>
<dbReference type="PRINTS" id="PR00080">
    <property type="entry name" value="SDRFAMILY"/>
</dbReference>
<name>A0ABN8JU65_9HYPH</name>
<keyword evidence="2 3" id="KW-0560">Oxidoreductase</keyword>
<dbReference type="GO" id="GO:0055041">
    <property type="term" value="F:cyclopentanol dehydrogenase activity"/>
    <property type="evidence" value="ECO:0007669"/>
    <property type="project" value="UniProtKB-EC"/>
</dbReference>